<evidence type="ECO:0000313" key="3">
    <source>
        <dbReference type="Proteomes" id="UP000318834"/>
    </source>
</evidence>
<feature type="transmembrane region" description="Helical" evidence="1">
    <location>
        <begin position="92"/>
        <end position="121"/>
    </location>
</feature>
<protein>
    <submittedName>
        <fullName evidence="2">DUF1646 domain-containing protein</fullName>
    </submittedName>
</protein>
<evidence type="ECO:0000313" key="2">
    <source>
        <dbReference type="EMBL" id="TMI76018.1"/>
    </source>
</evidence>
<dbReference type="EMBL" id="VBAP01000032">
    <property type="protein sequence ID" value="TMI76018.1"/>
    <property type="molecule type" value="Genomic_DNA"/>
</dbReference>
<gene>
    <name evidence="2" type="ORF">E6H05_05050</name>
</gene>
<dbReference type="InterPro" id="IPR012443">
    <property type="entry name" value="DUF1646"/>
</dbReference>
<keyword evidence="1" id="KW-0812">Transmembrane</keyword>
<name>A0A537IXH8_9BACT</name>
<evidence type="ECO:0000256" key="1">
    <source>
        <dbReference type="SAM" id="Phobius"/>
    </source>
</evidence>
<organism evidence="2 3">
    <name type="scientific">Candidatus Segetimicrobium genomatis</name>
    <dbReference type="NCBI Taxonomy" id="2569760"/>
    <lineage>
        <taxon>Bacteria</taxon>
        <taxon>Bacillati</taxon>
        <taxon>Candidatus Sysuimicrobiota</taxon>
        <taxon>Candidatus Sysuimicrobiia</taxon>
        <taxon>Candidatus Sysuimicrobiales</taxon>
        <taxon>Candidatus Segetimicrobiaceae</taxon>
        <taxon>Candidatus Segetimicrobium</taxon>
    </lineage>
</organism>
<proteinExistence type="predicted"/>
<feature type="transmembrane region" description="Helical" evidence="1">
    <location>
        <begin position="166"/>
        <end position="187"/>
    </location>
</feature>
<reference evidence="2 3" key="1">
    <citation type="journal article" date="2019" name="Nat. Microbiol.">
        <title>Mediterranean grassland soil C-N compound turnover is dependent on rainfall and depth, and is mediated by genomically divergent microorganisms.</title>
        <authorList>
            <person name="Diamond S."/>
            <person name="Andeer P.F."/>
            <person name="Li Z."/>
            <person name="Crits-Christoph A."/>
            <person name="Burstein D."/>
            <person name="Anantharaman K."/>
            <person name="Lane K.R."/>
            <person name="Thomas B.C."/>
            <person name="Pan C."/>
            <person name="Northen T.R."/>
            <person name="Banfield J.F."/>
        </authorList>
    </citation>
    <scope>NUCLEOTIDE SEQUENCE [LARGE SCALE GENOMIC DNA]</scope>
    <source>
        <strain evidence="2">NP_8</strain>
    </source>
</reference>
<accession>A0A537IXH8</accession>
<keyword evidence="1" id="KW-0472">Membrane</keyword>
<feature type="transmembrane region" description="Helical" evidence="1">
    <location>
        <begin position="133"/>
        <end position="151"/>
    </location>
</feature>
<feature type="transmembrane region" description="Helical" evidence="1">
    <location>
        <begin position="313"/>
        <end position="334"/>
    </location>
</feature>
<comment type="caution">
    <text evidence="2">The sequence shown here is derived from an EMBL/GenBank/DDBJ whole genome shotgun (WGS) entry which is preliminary data.</text>
</comment>
<sequence length="335" mass="36665">MVANLVILLLVLTLPLVSHRVEQNLEAFLFIMGVLSALAASVLSWPLIRDALTHPIPITLAVFASGLVFKWTRRYIGDALVRLRLIIPMRVLLAVVFTALALLSSVITVIIASLILVELISALRFKQEDESRLVVIACMAIGLGAALTPIGEPLSTIATAKLHEDFWFLMRLLGPWVIPGIVLLGVWTAFQPLRYAGEGLTEAEERETFGGVVARAVRVYLFVMALTLLGEGFKPVIDRFVIQLDARILYWINMVSAILDNATLTAAEISPEMTLLQVRAVLMGLLISGGMLIPGNIPNIIAANKLGIRSRTWARLGVPLGLALLVLYFVILFMI</sequence>
<dbReference type="Proteomes" id="UP000318834">
    <property type="component" value="Unassembled WGS sequence"/>
</dbReference>
<feature type="transmembrane region" description="Helical" evidence="1">
    <location>
        <begin position="55"/>
        <end position="72"/>
    </location>
</feature>
<dbReference type="Pfam" id="PF07854">
    <property type="entry name" value="DUF1646"/>
    <property type="match status" value="1"/>
</dbReference>
<feature type="transmembrane region" description="Helical" evidence="1">
    <location>
        <begin position="281"/>
        <end position="301"/>
    </location>
</feature>
<dbReference type="AlphaFoldDB" id="A0A537IXH8"/>
<dbReference type="PIRSF" id="PIRSF019205">
    <property type="entry name" value="DUF1646"/>
    <property type="match status" value="1"/>
</dbReference>
<keyword evidence="1" id="KW-1133">Transmembrane helix</keyword>
<feature type="transmembrane region" description="Helical" evidence="1">
    <location>
        <begin position="30"/>
        <end position="48"/>
    </location>
</feature>